<dbReference type="Proteomes" id="UP000193920">
    <property type="component" value="Unassembled WGS sequence"/>
</dbReference>
<sequence length="898" mass="106441">MTTGIMDMDENYNHLLFIFNSLNNSNNYDTYQTNLKWLEDYRKTDNAWFMSLEILKSNEENLDLKLFSSQTLRQKIIYELQYLKQDAIELKNSITYLLYINKDKSNPILTQLCLALSDLAILCDDWNNPIEEICELFEKNTEMTSILFQFLAYIPEELNNKQLKLSERKAKIKEEVLISNIVNNIVEILSYYSMEANNNSRLKSNINNCIYNWIRYKAIKPLKIIKSPLMNYIIKEAINDEIDEVIGSIINELIISSSTSSETNKELLNYITPTIFELSNHIKYISSKEVLLIYNLMFETYAEYNIYTIIKNYNDFKFIIASLIELYSIYPNSIEISYRFFTILQEQLNNIGYQNYKPQFVEAYSVLQEKTLNLYKLTSMNNDDEISLEVFEVMFQNCFLMLNEYDILDSLYESLKNELCNKTNQNEISEDTSNNIEVHLFYLYSIIFNINNDHQNIIREIVKMIPYFPNNEKINNVIIRIIGDLSEYSFNNNIEINEQLNYLISFLENESNRYQGFASLLEFTKYCGMYLTNLLDEFCNFYIKVINVYNYQDIYDLLKSICNILIYVSKNDLYYYLNKLNLPLIEKLQLLTSDEYINNPNNNINNIAYDIQDIISYISLFFTIKLNEEIDISENHPIIELYNNYHSILVRILDLCQNDENIVEEICNCYIEIMNNCTYHIYPTIENLLERIVLMHKNTKYNCYLWVFTQSIKLYMNESKEDIYYFLLDIFNKFTETVFSINSNEIMNYSHVLEEYFHLCNQIIIESPSYVFNDQSIISEILNFSVKCLDLNLNKVRYEIIDFYSELFNSRNVNMLSGVINYDIIKNVIKSTINLLIENIEEFLSTDLSNEISSLLLLIYDNSNEELLDIIKELLLDYSDLLSTEDIDDVIESFTKFV</sequence>
<protein>
    <recommendedName>
        <fullName evidence="5">Exportin-1/Importin-beta-like domain-containing protein</fullName>
    </recommendedName>
</protein>
<comment type="similarity">
    <text evidence="2">Belongs to the importin beta family.</text>
</comment>
<dbReference type="Pfam" id="PF08389">
    <property type="entry name" value="Xpo1"/>
    <property type="match status" value="1"/>
</dbReference>
<evidence type="ECO:0000259" key="5">
    <source>
        <dbReference type="Pfam" id="PF08389"/>
    </source>
</evidence>
<evidence type="ECO:0000256" key="4">
    <source>
        <dbReference type="ARBA" id="ARBA00023242"/>
    </source>
</evidence>
<dbReference type="STRING" id="1754190.A0A1Y2FPL1"/>
<keyword evidence="7" id="KW-1185">Reference proteome</keyword>
<dbReference type="InterPro" id="IPR051345">
    <property type="entry name" value="Importin_beta-like_NTR"/>
</dbReference>
<comment type="subcellular location">
    <subcellularLocation>
        <location evidence="1">Nucleus</location>
    </subcellularLocation>
</comment>
<dbReference type="EMBL" id="MCOG01000004">
    <property type="protein sequence ID" value="ORY85146.1"/>
    <property type="molecule type" value="Genomic_DNA"/>
</dbReference>
<evidence type="ECO:0000313" key="6">
    <source>
        <dbReference type="EMBL" id="ORY85146.1"/>
    </source>
</evidence>
<evidence type="ECO:0000256" key="3">
    <source>
        <dbReference type="ARBA" id="ARBA00022448"/>
    </source>
</evidence>
<dbReference type="InterPro" id="IPR016024">
    <property type="entry name" value="ARM-type_fold"/>
</dbReference>
<name>A0A1Y2FPL1_9FUNG</name>
<gene>
    <name evidence="6" type="ORF">LY90DRAFT_663424</name>
</gene>
<keyword evidence="3" id="KW-0813">Transport</keyword>
<dbReference type="PANTHER" id="PTHR12363:SF33">
    <property type="entry name" value="IMPORTIN-13"/>
    <property type="match status" value="1"/>
</dbReference>
<dbReference type="Gene3D" id="1.25.10.10">
    <property type="entry name" value="Leucine-rich Repeat Variant"/>
    <property type="match status" value="1"/>
</dbReference>
<comment type="caution">
    <text evidence="6">The sequence shown here is derived from an EMBL/GenBank/DDBJ whole genome shotgun (WGS) entry which is preliminary data.</text>
</comment>
<feature type="domain" description="Exportin-1/Importin-beta-like" evidence="5">
    <location>
        <begin position="106"/>
        <end position="235"/>
    </location>
</feature>
<reference evidence="6 7" key="1">
    <citation type="submission" date="2016-08" db="EMBL/GenBank/DDBJ databases">
        <title>A Parts List for Fungal Cellulosomes Revealed by Comparative Genomics.</title>
        <authorList>
            <consortium name="DOE Joint Genome Institute"/>
            <person name="Haitjema C.H."/>
            <person name="Gilmore S.P."/>
            <person name="Henske J.K."/>
            <person name="Solomon K.V."/>
            <person name="De Groot R."/>
            <person name="Kuo A."/>
            <person name="Mondo S.J."/>
            <person name="Salamov A.A."/>
            <person name="Labutti K."/>
            <person name="Zhao Z."/>
            <person name="Chiniquy J."/>
            <person name="Barry K."/>
            <person name="Brewer H.M."/>
            <person name="Purvine S.O."/>
            <person name="Wright A.T."/>
            <person name="Boxma B."/>
            <person name="Van Alen T."/>
            <person name="Hackstein J.H."/>
            <person name="Baker S.E."/>
            <person name="Grigoriev I.V."/>
            <person name="O'Malley M.A."/>
        </authorList>
    </citation>
    <scope>NUCLEOTIDE SEQUENCE [LARGE SCALE GENOMIC DNA]</scope>
    <source>
        <strain evidence="6 7">G1</strain>
    </source>
</reference>
<dbReference type="Pfam" id="PF24139">
    <property type="entry name" value="TPR_TNPO3_IPO13_4th"/>
    <property type="match status" value="1"/>
</dbReference>
<dbReference type="InterPro" id="IPR013598">
    <property type="entry name" value="Exportin-1/Importin-b-like"/>
</dbReference>
<keyword evidence="4" id="KW-0539">Nucleus</keyword>
<dbReference type="GO" id="GO:0005634">
    <property type="term" value="C:nucleus"/>
    <property type="evidence" value="ECO:0007669"/>
    <property type="project" value="UniProtKB-SubCell"/>
</dbReference>
<evidence type="ECO:0000256" key="1">
    <source>
        <dbReference type="ARBA" id="ARBA00004123"/>
    </source>
</evidence>
<dbReference type="GO" id="GO:0006606">
    <property type="term" value="P:protein import into nucleus"/>
    <property type="evidence" value="ECO:0007669"/>
    <property type="project" value="TreeGrafter"/>
</dbReference>
<dbReference type="GO" id="GO:0005737">
    <property type="term" value="C:cytoplasm"/>
    <property type="evidence" value="ECO:0007669"/>
    <property type="project" value="TreeGrafter"/>
</dbReference>
<dbReference type="AlphaFoldDB" id="A0A1Y2FPL1"/>
<proteinExistence type="inferred from homology"/>
<dbReference type="OrthoDB" id="435593at2759"/>
<accession>A0A1Y2FPL1</accession>
<dbReference type="InterPro" id="IPR011989">
    <property type="entry name" value="ARM-like"/>
</dbReference>
<dbReference type="SUPFAM" id="SSF48371">
    <property type="entry name" value="ARM repeat"/>
    <property type="match status" value="1"/>
</dbReference>
<dbReference type="PANTHER" id="PTHR12363">
    <property type="entry name" value="TRANSPORTIN 3 AND IMPORTIN 13"/>
    <property type="match status" value="1"/>
</dbReference>
<evidence type="ECO:0000256" key="2">
    <source>
        <dbReference type="ARBA" id="ARBA00007991"/>
    </source>
</evidence>
<organism evidence="6 7">
    <name type="scientific">Neocallimastix californiae</name>
    <dbReference type="NCBI Taxonomy" id="1754190"/>
    <lineage>
        <taxon>Eukaryota</taxon>
        <taxon>Fungi</taxon>
        <taxon>Fungi incertae sedis</taxon>
        <taxon>Chytridiomycota</taxon>
        <taxon>Chytridiomycota incertae sedis</taxon>
        <taxon>Neocallimastigomycetes</taxon>
        <taxon>Neocallimastigales</taxon>
        <taxon>Neocallimastigaceae</taxon>
        <taxon>Neocallimastix</taxon>
    </lineage>
</organism>
<dbReference type="InterPro" id="IPR058537">
    <property type="entry name" value="TPR_TNPO3_IPO13_4th"/>
</dbReference>
<evidence type="ECO:0000313" key="7">
    <source>
        <dbReference type="Proteomes" id="UP000193920"/>
    </source>
</evidence>